<evidence type="ECO:0000313" key="3">
    <source>
        <dbReference type="Proteomes" id="UP000267804"/>
    </source>
</evidence>
<evidence type="ECO:0000259" key="1">
    <source>
        <dbReference type="PROSITE" id="PS50943"/>
    </source>
</evidence>
<dbReference type="InterPro" id="IPR001387">
    <property type="entry name" value="Cro/C1-type_HTH"/>
</dbReference>
<dbReference type="Gene3D" id="1.10.260.40">
    <property type="entry name" value="lambda repressor-like DNA-binding domains"/>
    <property type="match status" value="1"/>
</dbReference>
<sequence length="170" mass="18537">MAAATPSYQARTAAECAPAWPRVRFSEAVGGPHAMASALAALATPSRVGVVTPELVAESRRALGRALAESRRSVRVTQERLATLVEWSRSSIANVEVGRQVASREFWMACDVALGCEGALLVAWGRTDALARRLSEQRKEAQIRRLFAQPTPGCVCRELHRLLAEWGWSL</sequence>
<dbReference type="InterPro" id="IPR010982">
    <property type="entry name" value="Lambda_DNA-bd_dom_sf"/>
</dbReference>
<dbReference type="GO" id="GO:0003677">
    <property type="term" value="F:DNA binding"/>
    <property type="evidence" value="ECO:0007669"/>
    <property type="project" value="InterPro"/>
</dbReference>
<dbReference type="PROSITE" id="PS50943">
    <property type="entry name" value="HTH_CROC1"/>
    <property type="match status" value="1"/>
</dbReference>
<dbReference type="Proteomes" id="UP000267804">
    <property type="component" value="Chromosome"/>
</dbReference>
<dbReference type="Pfam" id="PF13560">
    <property type="entry name" value="HTH_31"/>
    <property type="match status" value="1"/>
</dbReference>
<dbReference type="AlphaFoldDB" id="A0A386WUI0"/>
<protein>
    <recommendedName>
        <fullName evidence="1">HTH cro/C1-type domain-containing protein</fullName>
    </recommendedName>
</protein>
<organism evidence="2 3">
    <name type="scientific">Micromonospora tulbaghiae</name>
    <dbReference type="NCBI Taxonomy" id="479978"/>
    <lineage>
        <taxon>Bacteria</taxon>
        <taxon>Bacillati</taxon>
        <taxon>Actinomycetota</taxon>
        <taxon>Actinomycetes</taxon>
        <taxon>Micromonosporales</taxon>
        <taxon>Micromonosporaceae</taxon>
        <taxon>Micromonospora</taxon>
    </lineage>
</organism>
<name>A0A386WUI0_9ACTN</name>
<dbReference type="KEGG" id="mtua:CSH63_32900"/>
<evidence type="ECO:0000313" key="2">
    <source>
        <dbReference type="EMBL" id="AYF32156.1"/>
    </source>
</evidence>
<dbReference type="SUPFAM" id="SSF47413">
    <property type="entry name" value="lambda repressor-like DNA-binding domains"/>
    <property type="match status" value="1"/>
</dbReference>
<gene>
    <name evidence="2" type="ORF">CSH63_32900</name>
</gene>
<dbReference type="CDD" id="cd00093">
    <property type="entry name" value="HTH_XRE"/>
    <property type="match status" value="1"/>
</dbReference>
<proteinExistence type="predicted"/>
<reference evidence="2 3" key="1">
    <citation type="submission" date="2017-10" db="EMBL/GenBank/DDBJ databases">
        <title>Integration of genomic and chemical information greatly accelerates assignment of the full stereostructure of myelolactone, a potent inhibitor of myeloma from a marine-derived Micromonospora.</title>
        <authorList>
            <person name="Kim M.C."/>
            <person name="Machado H."/>
            <person name="Jensen P.R."/>
            <person name="Fenical W."/>
        </authorList>
    </citation>
    <scope>NUCLEOTIDE SEQUENCE [LARGE SCALE GENOMIC DNA]</scope>
    <source>
        <strain evidence="2 3">CNY-010</strain>
    </source>
</reference>
<accession>A0A386WUI0</accession>
<dbReference type="EMBL" id="CP024087">
    <property type="protein sequence ID" value="AYF32156.1"/>
    <property type="molecule type" value="Genomic_DNA"/>
</dbReference>
<feature type="domain" description="HTH cro/C1-type" evidence="1">
    <location>
        <begin position="67"/>
        <end position="121"/>
    </location>
</feature>